<gene>
    <name evidence="1" type="ORF">LTR37_001484</name>
</gene>
<proteinExistence type="predicted"/>
<keyword evidence="2" id="KW-1185">Reference proteome</keyword>
<sequence>MDTTVATIASGMQQIEIIGSNKNKDRLTTLPAELRNRIYDFIIPRGFVWPRDLLHSGSNSNPERRTPAICRCSRLLRKEGLVIWRSSNAFQMTSYQNYTDPTFNLSCLVEAGFSQIQHLKWLSALFVPTSGVVGLPMDLVIDLYVTHDHFQVQIESRRATDPAKPGTVLDRYGVRKAAEAKAKATISMLECLLDRKLIEGGQQWEKDDETDWGRTTYLQCPRAAWAAGLDKDSIAIERLN</sequence>
<evidence type="ECO:0000313" key="1">
    <source>
        <dbReference type="EMBL" id="KAK3724000.1"/>
    </source>
</evidence>
<protein>
    <submittedName>
        <fullName evidence="1">Uncharacterized protein</fullName>
    </submittedName>
</protein>
<dbReference type="Proteomes" id="UP001281147">
    <property type="component" value="Unassembled WGS sequence"/>
</dbReference>
<accession>A0ACC3NW36</accession>
<organism evidence="1 2">
    <name type="scientific">Vermiconidia calcicola</name>
    <dbReference type="NCBI Taxonomy" id="1690605"/>
    <lineage>
        <taxon>Eukaryota</taxon>
        <taxon>Fungi</taxon>
        <taxon>Dikarya</taxon>
        <taxon>Ascomycota</taxon>
        <taxon>Pezizomycotina</taxon>
        <taxon>Dothideomycetes</taxon>
        <taxon>Dothideomycetidae</taxon>
        <taxon>Mycosphaerellales</taxon>
        <taxon>Extremaceae</taxon>
        <taxon>Vermiconidia</taxon>
    </lineage>
</organism>
<evidence type="ECO:0000313" key="2">
    <source>
        <dbReference type="Proteomes" id="UP001281147"/>
    </source>
</evidence>
<reference evidence="1" key="1">
    <citation type="submission" date="2023-07" db="EMBL/GenBank/DDBJ databases">
        <title>Black Yeasts Isolated from many extreme environments.</title>
        <authorList>
            <person name="Coleine C."/>
            <person name="Stajich J.E."/>
            <person name="Selbmann L."/>
        </authorList>
    </citation>
    <scope>NUCLEOTIDE SEQUENCE</scope>
    <source>
        <strain evidence="1">CCFEE 5714</strain>
    </source>
</reference>
<dbReference type="EMBL" id="JAUTXU010000007">
    <property type="protein sequence ID" value="KAK3724000.1"/>
    <property type="molecule type" value="Genomic_DNA"/>
</dbReference>
<name>A0ACC3NW36_9PEZI</name>
<comment type="caution">
    <text evidence="1">The sequence shown here is derived from an EMBL/GenBank/DDBJ whole genome shotgun (WGS) entry which is preliminary data.</text>
</comment>